<gene>
    <name evidence="4" type="ORF">GCM10007877_23820</name>
</gene>
<evidence type="ECO:0000256" key="1">
    <source>
        <dbReference type="SAM" id="MobiDB-lite"/>
    </source>
</evidence>
<keyword evidence="2" id="KW-0472">Membrane</keyword>
<dbReference type="InterPro" id="IPR052521">
    <property type="entry name" value="Cell_div_SPOR-domain"/>
</dbReference>
<dbReference type="Proteomes" id="UP001156870">
    <property type="component" value="Unassembled WGS sequence"/>
</dbReference>
<feature type="domain" description="SPOR" evidence="3">
    <location>
        <begin position="154"/>
        <end position="233"/>
    </location>
</feature>
<dbReference type="RefSeq" id="WP_232595344.1">
    <property type="nucleotide sequence ID" value="NZ_BSPD01000057.1"/>
</dbReference>
<dbReference type="PANTHER" id="PTHR38687">
    <property type="entry name" value="CELL DIVISION PROTEIN DEDD-RELATED"/>
    <property type="match status" value="1"/>
</dbReference>
<dbReference type="PROSITE" id="PS51724">
    <property type="entry name" value="SPOR"/>
    <property type="match status" value="1"/>
</dbReference>
<sequence>MDSGAKQRIIGAGVLIAVGVLFLPVLFDRPGRVVVDTTTQIPPPPEFKPYPHQAPQTPEGSAPPPDPETLFLPGNTAQAEEPSDSQLTTVKAEPEVTAEPIPEPVSRAVSASRDKKPALSSVGEASVQEPFVRDSSAGELSLAGKERAVGLAESGLPKAWVIQVASFSEANRANAMVKKLQADRYKAYSRVYSTNKGSLHRVFVGPNIDKRSAEKVKQKLDKQLSIDALVMRYQP</sequence>
<dbReference type="Gene3D" id="3.30.70.1070">
    <property type="entry name" value="Sporulation related repeat"/>
    <property type="match status" value="1"/>
</dbReference>
<evidence type="ECO:0000313" key="5">
    <source>
        <dbReference type="Proteomes" id="UP001156870"/>
    </source>
</evidence>
<evidence type="ECO:0000256" key="2">
    <source>
        <dbReference type="SAM" id="Phobius"/>
    </source>
</evidence>
<feature type="transmembrane region" description="Helical" evidence="2">
    <location>
        <begin position="9"/>
        <end position="27"/>
    </location>
</feature>
<accession>A0AA37TAV1</accession>
<dbReference type="GO" id="GO:0032153">
    <property type="term" value="C:cell division site"/>
    <property type="evidence" value="ECO:0007669"/>
    <property type="project" value="TreeGrafter"/>
</dbReference>
<comment type="caution">
    <text evidence="4">The sequence shown here is derived from an EMBL/GenBank/DDBJ whole genome shotgun (WGS) entry which is preliminary data.</text>
</comment>
<name>A0AA37TAV1_9GAMM</name>
<keyword evidence="4" id="KW-0132">Cell division</keyword>
<dbReference type="InterPro" id="IPR036680">
    <property type="entry name" value="SPOR-like_sf"/>
</dbReference>
<dbReference type="PANTHER" id="PTHR38687:SF1">
    <property type="entry name" value="CELL DIVISION PROTEIN DEDD"/>
    <property type="match status" value="1"/>
</dbReference>
<keyword evidence="4" id="KW-0131">Cell cycle</keyword>
<dbReference type="SUPFAM" id="SSF110997">
    <property type="entry name" value="Sporulation related repeat"/>
    <property type="match status" value="1"/>
</dbReference>
<dbReference type="EMBL" id="BSPD01000057">
    <property type="protein sequence ID" value="GLS26665.1"/>
    <property type="molecule type" value="Genomic_DNA"/>
</dbReference>
<reference evidence="4 5" key="1">
    <citation type="journal article" date="2014" name="Int. J. Syst. Evol. Microbiol.">
        <title>Complete genome sequence of Corynebacterium casei LMG S-19264T (=DSM 44701T), isolated from a smear-ripened cheese.</title>
        <authorList>
            <consortium name="US DOE Joint Genome Institute (JGI-PGF)"/>
            <person name="Walter F."/>
            <person name="Albersmeier A."/>
            <person name="Kalinowski J."/>
            <person name="Ruckert C."/>
        </authorList>
    </citation>
    <scope>NUCLEOTIDE SEQUENCE [LARGE SCALE GENOMIC DNA]</scope>
    <source>
        <strain evidence="4 5">NBRC 110095</strain>
    </source>
</reference>
<keyword evidence="5" id="KW-1185">Reference proteome</keyword>
<dbReference type="GO" id="GO:0042834">
    <property type="term" value="F:peptidoglycan binding"/>
    <property type="evidence" value="ECO:0007669"/>
    <property type="project" value="InterPro"/>
</dbReference>
<dbReference type="InterPro" id="IPR007730">
    <property type="entry name" value="SPOR-like_dom"/>
</dbReference>
<protein>
    <submittedName>
        <fullName evidence="4">Cell division protein</fullName>
    </submittedName>
</protein>
<proteinExistence type="predicted"/>
<keyword evidence="2" id="KW-1133">Transmembrane helix</keyword>
<dbReference type="GO" id="GO:0032506">
    <property type="term" value="P:cytokinetic process"/>
    <property type="evidence" value="ECO:0007669"/>
    <property type="project" value="TreeGrafter"/>
</dbReference>
<keyword evidence="2" id="KW-0812">Transmembrane</keyword>
<dbReference type="AlphaFoldDB" id="A0AA37TAV1"/>
<feature type="region of interest" description="Disordered" evidence="1">
    <location>
        <begin position="37"/>
        <end position="113"/>
    </location>
</feature>
<evidence type="ECO:0000313" key="4">
    <source>
        <dbReference type="EMBL" id="GLS26665.1"/>
    </source>
</evidence>
<dbReference type="GO" id="GO:0030428">
    <property type="term" value="C:cell septum"/>
    <property type="evidence" value="ECO:0007669"/>
    <property type="project" value="TreeGrafter"/>
</dbReference>
<organism evidence="4 5">
    <name type="scientific">Marinibactrum halimedae</name>
    <dbReference type="NCBI Taxonomy" id="1444977"/>
    <lineage>
        <taxon>Bacteria</taxon>
        <taxon>Pseudomonadati</taxon>
        <taxon>Pseudomonadota</taxon>
        <taxon>Gammaproteobacteria</taxon>
        <taxon>Cellvibrionales</taxon>
        <taxon>Cellvibrionaceae</taxon>
        <taxon>Marinibactrum</taxon>
    </lineage>
</organism>
<evidence type="ECO:0000259" key="3">
    <source>
        <dbReference type="PROSITE" id="PS51724"/>
    </source>
</evidence>
<dbReference type="Pfam" id="PF05036">
    <property type="entry name" value="SPOR"/>
    <property type="match status" value="1"/>
</dbReference>